<protein>
    <recommendedName>
        <fullName evidence="3">WG repeat protein</fullName>
    </recommendedName>
</protein>
<dbReference type="Pfam" id="PF14903">
    <property type="entry name" value="WG_beta_rep"/>
    <property type="match status" value="2"/>
</dbReference>
<dbReference type="PANTHER" id="PTHR37841:SF1">
    <property type="entry name" value="DUF3298 DOMAIN-CONTAINING PROTEIN"/>
    <property type="match status" value="1"/>
</dbReference>
<dbReference type="EMBL" id="CAXJIO010000013">
    <property type="protein sequence ID" value="CAL2103652.1"/>
    <property type="molecule type" value="Genomic_DNA"/>
</dbReference>
<reference evidence="1 2" key="1">
    <citation type="submission" date="2024-05" db="EMBL/GenBank/DDBJ databases">
        <authorList>
            <person name="Duchaud E."/>
        </authorList>
    </citation>
    <scope>NUCLEOTIDE SEQUENCE [LARGE SCALE GENOMIC DNA]</scope>
    <source>
        <strain evidence="1">Ena-SAMPLE-TAB-13-05-2024-13:56:06:370-140308</strain>
    </source>
</reference>
<sequence>MKTIVVSLLILASGFSYGQGNGLYRFQSENDKYGFMDKNGKIKIKAEYLKVSDFSEGLCAVSKKVIKKGYKWIFIDTLGNKVFDIKNNFPETGFSEGFARISSFEEHWFVNKKGVNEFEKTWKDGDGEFRNGIAYVSDKEFSDFYPINTKGKRIDSKTFSRIEIYDLRENDSLESKNKMDFRSDNFIPFQKNDLWGFKDNSNNVIIKPQFYKIDEFKNGVCAVRIEKRVFETTNDYFFDTLIDEKGKTLIKIEMHCYMGFQGELIEFYGAPHFGGGIHYLNKKGKKIIPME</sequence>
<gene>
    <name evidence="1" type="ORF">T190423A01A_40245</name>
</gene>
<dbReference type="PANTHER" id="PTHR37841">
    <property type="entry name" value="GLR2918 PROTEIN"/>
    <property type="match status" value="1"/>
</dbReference>
<comment type="caution">
    <text evidence="1">The sequence shown here is derived from an EMBL/GenBank/DDBJ whole genome shotgun (WGS) entry which is preliminary data.</text>
</comment>
<dbReference type="Proteomes" id="UP001497527">
    <property type="component" value="Unassembled WGS sequence"/>
</dbReference>
<organism evidence="1 2">
    <name type="scientific">Tenacibaculum polynesiense</name>
    <dbReference type="NCBI Taxonomy" id="3137857"/>
    <lineage>
        <taxon>Bacteria</taxon>
        <taxon>Pseudomonadati</taxon>
        <taxon>Bacteroidota</taxon>
        <taxon>Flavobacteriia</taxon>
        <taxon>Flavobacteriales</taxon>
        <taxon>Flavobacteriaceae</taxon>
        <taxon>Tenacibaculum</taxon>
    </lineage>
</organism>
<evidence type="ECO:0000313" key="2">
    <source>
        <dbReference type="Proteomes" id="UP001497527"/>
    </source>
</evidence>
<evidence type="ECO:0000313" key="1">
    <source>
        <dbReference type="EMBL" id="CAL2103652.1"/>
    </source>
</evidence>
<dbReference type="RefSeq" id="WP_348717847.1">
    <property type="nucleotide sequence ID" value="NZ_CAXJIO010000013.1"/>
</dbReference>
<proteinExistence type="predicted"/>
<evidence type="ECO:0008006" key="3">
    <source>
        <dbReference type="Google" id="ProtNLM"/>
    </source>
</evidence>
<dbReference type="InterPro" id="IPR032774">
    <property type="entry name" value="WG_beta_rep"/>
</dbReference>
<keyword evidence="2" id="KW-1185">Reference proteome</keyword>
<name>A0ABM9PDK4_9FLAO</name>
<accession>A0ABM9PDK4</accession>